<dbReference type="EMBL" id="JNHI01000002">
    <property type="protein sequence ID" value="KDS33258.1"/>
    <property type="molecule type" value="Genomic_DNA"/>
</dbReference>
<comment type="caution">
    <text evidence="1">The sequence shown here is derived from an EMBL/GenBank/DDBJ whole genome shotgun (WGS) entry which is preliminary data.</text>
</comment>
<evidence type="ECO:0000313" key="2">
    <source>
        <dbReference type="Proteomes" id="UP000028134"/>
    </source>
</evidence>
<reference evidence="1 2" key="1">
    <citation type="submission" date="2014-04" db="EMBL/GenBank/DDBJ databases">
        <authorList>
            <person name="Sears C."/>
            <person name="Carroll K."/>
            <person name="Sack B.R."/>
            <person name="Qadri F."/>
            <person name="Myers L.L."/>
            <person name="Chung G.-T."/>
            <person name="Escheverria P."/>
            <person name="Fraser C.M."/>
            <person name="Sadzewicz L."/>
            <person name="Shefchek K.A."/>
            <person name="Tallon L."/>
            <person name="Das S.P."/>
            <person name="Daugherty S."/>
            <person name="Mongodin E.F."/>
        </authorList>
    </citation>
    <scope>NUCLEOTIDE SEQUENCE [LARGE SCALE GENOMIC DNA]</scope>
    <source>
        <strain evidence="2">3775 SL(B) 10 (iv)</strain>
    </source>
</reference>
<organism evidence="1 2">
    <name type="scientific">Phocaeicola vulgatus str. 3775 SL</name>
    <name type="common">B</name>
    <name type="synonym">iv</name>
    <dbReference type="NCBI Taxonomy" id="1339350"/>
    <lineage>
        <taxon>Bacteria</taxon>
        <taxon>Pseudomonadati</taxon>
        <taxon>Bacteroidota</taxon>
        <taxon>Bacteroidia</taxon>
        <taxon>Bacteroidales</taxon>
        <taxon>Bacteroidaceae</taxon>
        <taxon>Phocaeicola</taxon>
    </lineage>
</organism>
<gene>
    <name evidence="1" type="ORF">M097_0419</name>
</gene>
<dbReference type="PATRIC" id="fig|1339350.3.peg.400"/>
<protein>
    <submittedName>
        <fullName evidence="1">Uncharacterized protein</fullName>
    </submittedName>
</protein>
<evidence type="ECO:0000313" key="1">
    <source>
        <dbReference type="EMBL" id="KDS33258.1"/>
    </source>
</evidence>
<dbReference type="AlphaFoldDB" id="A0A078RCX6"/>
<proteinExistence type="predicted"/>
<name>A0A078RCX6_PHOVU</name>
<accession>A0A078RCX6</accession>
<dbReference type="Proteomes" id="UP000028134">
    <property type="component" value="Unassembled WGS sequence"/>
</dbReference>
<sequence>MLDLHPCRRKDRYAVVPFTSKDEYQISHTDPIPVLFIYRFYRIAAPLPPYILNR</sequence>